<evidence type="ECO:0000313" key="3">
    <source>
        <dbReference type="Proteomes" id="UP001289581"/>
    </source>
</evidence>
<reference evidence="2 3" key="1">
    <citation type="submission" date="2023-06" db="EMBL/GenBank/DDBJ databases">
        <title>Actinomyces orist ORNL 0101 HMT-893 genome.</title>
        <authorList>
            <person name="Johnston C.D."/>
            <person name="Chen T."/>
            <person name="Dewhirst F.E."/>
        </authorList>
    </citation>
    <scope>NUCLEOTIDE SEQUENCE [LARGE SCALE GENOMIC DNA]</scope>
    <source>
        <strain evidence="2 3">ORNL 0101</strain>
    </source>
</reference>
<sequence length="172" mass="16978">MGPRWRGLGAAGLGLAARTALGCGAQMLEWGLVVAGVGLGLAQSFGIATAMDTVPVEAEGSGAALLNAVRQFGSVLGIAALGSVSGTVYTRGLSSLPVGLSGQLVQAVSDTVSSAHLVASQLPAGWAVAVADQADRAYVHAMDCVLAICAVTSGVVAVIAALAAVSRRVHRS</sequence>
<keyword evidence="1" id="KW-1133">Transmembrane helix</keyword>
<keyword evidence="3" id="KW-1185">Reference proteome</keyword>
<dbReference type="RefSeq" id="WP_075393477.1">
    <property type="nucleotide sequence ID" value="NZ_JAXBCZ010000002.1"/>
</dbReference>
<dbReference type="Proteomes" id="UP001289581">
    <property type="component" value="Unassembled WGS sequence"/>
</dbReference>
<dbReference type="AlphaFoldDB" id="A0AAW9KNX1"/>
<evidence type="ECO:0000256" key="1">
    <source>
        <dbReference type="SAM" id="Phobius"/>
    </source>
</evidence>
<keyword evidence="1" id="KW-0472">Membrane</keyword>
<evidence type="ECO:0008006" key="4">
    <source>
        <dbReference type="Google" id="ProtNLM"/>
    </source>
</evidence>
<comment type="caution">
    <text evidence="2">The sequence shown here is derived from an EMBL/GenBank/DDBJ whole genome shotgun (WGS) entry which is preliminary data.</text>
</comment>
<protein>
    <recommendedName>
        <fullName evidence="4">MFS transporter</fullName>
    </recommendedName>
</protein>
<accession>A0AAW9KNX1</accession>
<keyword evidence="1" id="KW-0812">Transmembrane</keyword>
<name>A0AAW9KNX1_9ACTO</name>
<organism evidence="2 3">
    <name type="scientific">Actinomyces oris</name>
    <dbReference type="NCBI Taxonomy" id="544580"/>
    <lineage>
        <taxon>Bacteria</taxon>
        <taxon>Bacillati</taxon>
        <taxon>Actinomycetota</taxon>
        <taxon>Actinomycetes</taxon>
        <taxon>Actinomycetales</taxon>
        <taxon>Actinomycetaceae</taxon>
        <taxon>Actinomyces</taxon>
    </lineage>
</organism>
<proteinExistence type="predicted"/>
<feature type="transmembrane region" description="Helical" evidence="1">
    <location>
        <begin position="145"/>
        <end position="165"/>
    </location>
</feature>
<evidence type="ECO:0000313" key="2">
    <source>
        <dbReference type="EMBL" id="MEA1306116.1"/>
    </source>
</evidence>
<gene>
    <name evidence="2" type="ORF">QU665_13765</name>
</gene>
<dbReference type="EMBL" id="JAXBCZ010000002">
    <property type="protein sequence ID" value="MEA1306116.1"/>
    <property type="molecule type" value="Genomic_DNA"/>
</dbReference>